<organism evidence="6 7">
    <name type="scientific">Companilactobacillus zhachilii</name>
    <dbReference type="NCBI Taxonomy" id="2304606"/>
    <lineage>
        <taxon>Bacteria</taxon>
        <taxon>Bacillati</taxon>
        <taxon>Bacillota</taxon>
        <taxon>Bacilli</taxon>
        <taxon>Lactobacillales</taxon>
        <taxon>Lactobacillaceae</taxon>
        <taxon>Companilactobacillus</taxon>
    </lineage>
</organism>
<dbReference type="GO" id="GO:0000976">
    <property type="term" value="F:transcription cis-regulatory region binding"/>
    <property type="evidence" value="ECO:0007669"/>
    <property type="project" value="TreeGrafter"/>
</dbReference>
<accession>A0A386PRY3</accession>
<evidence type="ECO:0000256" key="4">
    <source>
        <dbReference type="PROSITE-ProRule" id="PRU00335"/>
    </source>
</evidence>
<dbReference type="PROSITE" id="PS50977">
    <property type="entry name" value="HTH_TETR_2"/>
    <property type="match status" value="1"/>
</dbReference>
<dbReference type="OrthoDB" id="9812993at2"/>
<dbReference type="Pfam" id="PF00440">
    <property type="entry name" value="TetR_N"/>
    <property type="match status" value="1"/>
</dbReference>
<evidence type="ECO:0000256" key="3">
    <source>
        <dbReference type="ARBA" id="ARBA00023163"/>
    </source>
</evidence>
<evidence type="ECO:0000313" key="6">
    <source>
        <dbReference type="EMBL" id="AYE37207.1"/>
    </source>
</evidence>
<dbReference type="EMBL" id="CP031933">
    <property type="protein sequence ID" value="AYE37207.1"/>
    <property type="molecule type" value="Genomic_DNA"/>
</dbReference>
<sequence>MEIKQAKLYDAARKLFLEQGFKATNIAAIASKAGVAVGTFYNFYPSKSAIFIDIYNAENEQVKQSILSEVDLTGDPKKVVRKIVQEILKQSQANLILQEWFVNAALNRQISKTNKNAVTDSVVYATLMTLIDSWEKRKLLKVGMSKERIISLFNALTVIDFHQSEIQTDNYFQVLNDLIDGILLVILK</sequence>
<dbReference type="GO" id="GO:0003700">
    <property type="term" value="F:DNA-binding transcription factor activity"/>
    <property type="evidence" value="ECO:0007669"/>
    <property type="project" value="TreeGrafter"/>
</dbReference>
<name>A0A386PRY3_9LACO</name>
<dbReference type="Proteomes" id="UP000267208">
    <property type="component" value="Chromosome"/>
</dbReference>
<keyword evidence="7" id="KW-1185">Reference proteome</keyword>
<evidence type="ECO:0000256" key="1">
    <source>
        <dbReference type="ARBA" id="ARBA00023015"/>
    </source>
</evidence>
<dbReference type="PANTHER" id="PTHR30055">
    <property type="entry name" value="HTH-TYPE TRANSCRIPTIONAL REGULATOR RUTR"/>
    <property type="match status" value="1"/>
</dbReference>
<evidence type="ECO:0000313" key="7">
    <source>
        <dbReference type="Proteomes" id="UP000267208"/>
    </source>
</evidence>
<keyword evidence="3" id="KW-0804">Transcription</keyword>
<protein>
    <submittedName>
        <fullName evidence="6">TetR/AcrR family transcriptional regulator</fullName>
    </submittedName>
</protein>
<dbReference type="RefSeq" id="WP_120141368.1">
    <property type="nucleotide sequence ID" value="NZ_CP031933.2"/>
</dbReference>
<dbReference type="InterPro" id="IPR009057">
    <property type="entry name" value="Homeodomain-like_sf"/>
</dbReference>
<dbReference type="PRINTS" id="PR00455">
    <property type="entry name" value="HTHTETR"/>
</dbReference>
<evidence type="ECO:0000259" key="5">
    <source>
        <dbReference type="PROSITE" id="PS50977"/>
    </source>
</evidence>
<dbReference type="SUPFAM" id="SSF46689">
    <property type="entry name" value="Homeodomain-like"/>
    <property type="match status" value="1"/>
</dbReference>
<keyword evidence="2 4" id="KW-0238">DNA-binding</keyword>
<reference evidence="7" key="1">
    <citation type="submission" date="2018-08" db="EMBL/GenBank/DDBJ databases">
        <title>Genome of Lactobacillus sp. HBUAS52074.</title>
        <authorList>
            <person name="Guo Z."/>
            <person name="Zhang Z.D."/>
        </authorList>
    </citation>
    <scope>NUCLEOTIDE SEQUENCE [LARGE SCALE GENOMIC DNA]</scope>
    <source>
        <strain evidence="7">HBUAS52074</strain>
    </source>
</reference>
<evidence type="ECO:0000256" key="2">
    <source>
        <dbReference type="ARBA" id="ARBA00023125"/>
    </source>
</evidence>
<dbReference type="AlphaFoldDB" id="A0A386PRY3"/>
<keyword evidence="1" id="KW-0805">Transcription regulation</keyword>
<dbReference type="InterPro" id="IPR050109">
    <property type="entry name" value="HTH-type_TetR-like_transc_reg"/>
</dbReference>
<dbReference type="PANTHER" id="PTHR30055:SF234">
    <property type="entry name" value="HTH-TYPE TRANSCRIPTIONAL REGULATOR BETI"/>
    <property type="match status" value="1"/>
</dbReference>
<dbReference type="InterPro" id="IPR001647">
    <property type="entry name" value="HTH_TetR"/>
</dbReference>
<feature type="domain" description="HTH tetR-type" evidence="5">
    <location>
        <begin position="2"/>
        <end position="62"/>
    </location>
</feature>
<dbReference type="KEGG" id="lzh:D1B17_00425"/>
<feature type="DNA-binding region" description="H-T-H motif" evidence="4">
    <location>
        <begin position="25"/>
        <end position="44"/>
    </location>
</feature>
<proteinExistence type="predicted"/>
<gene>
    <name evidence="6" type="ORF">D1B17_00425</name>
</gene>
<dbReference type="Gene3D" id="1.10.357.10">
    <property type="entry name" value="Tetracycline Repressor, domain 2"/>
    <property type="match status" value="1"/>
</dbReference>